<dbReference type="GO" id="GO:0006355">
    <property type="term" value="P:regulation of DNA-templated transcription"/>
    <property type="evidence" value="ECO:0007669"/>
    <property type="project" value="InterPro"/>
</dbReference>
<evidence type="ECO:0000259" key="8">
    <source>
        <dbReference type="PROSITE" id="PS50071"/>
    </source>
</evidence>
<dbReference type="InterPro" id="IPR001356">
    <property type="entry name" value="HD"/>
</dbReference>
<keyword evidence="2 5" id="KW-0238">DNA-binding</keyword>
<dbReference type="Proteomes" id="UP000594263">
    <property type="component" value="Unplaced"/>
</dbReference>
<feature type="region of interest" description="Disordered" evidence="7">
    <location>
        <begin position="13"/>
        <end position="42"/>
    </location>
</feature>
<dbReference type="InterPro" id="IPR050224">
    <property type="entry name" value="TALE_homeobox"/>
</dbReference>
<dbReference type="SUPFAM" id="SSF46689">
    <property type="entry name" value="Homeodomain-like"/>
    <property type="match status" value="1"/>
</dbReference>
<dbReference type="Gene3D" id="1.10.10.60">
    <property type="entry name" value="Homeodomain-like"/>
    <property type="match status" value="1"/>
</dbReference>
<dbReference type="AlphaFoldDB" id="A0A7N0RAD3"/>
<dbReference type="CDD" id="cd00086">
    <property type="entry name" value="homeodomain"/>
    <property type="match status" value="1"/>
</dbReference>
<dbReference type="EnsemblPlants" id="Kaladp0006s0024.1.v1.1">
    <property type="protein sequence ID" value="Kaladp0006s0024.1.v1.1"/>
    <property type="gene ID" value="Kaladp0006s0024.v1.1"/>
</dbReference>
<evidence type="ECO:0008006" key="12">
    <source>
        <dbReference type="Google" id="ProtNLM"/>
    </source>
</evidence>
<proteinExistence type="inferred from homology"/>
<dbReference type="PROSITE" id="PS50071">
    <property type="entry name" value="HOMEOBOX_2"/>
    <property type="match status" value="1"/>
</dbReference>
<evidence type="ECO:0000313" key="11">
    <source>
        <dbReference type="Proteomes" id="UP000594263"/>
    </source>
</evidence>
<dbReference type="Pfam" id="PF03790">
    <property type="entry name" value="KNOX1"/>
    <property type="match status" value="1"/>
</dbReference>
<evidence type="ECO:0000256" key="4">
    <source>
        <dbReference type="ARBA" id="ARBA00023242"/>
    </source>
</evidence>
<dbReference type="InterPro" id="IPR005539">
    <property type="entry name" value="ELK_dom"/>
</dbReference>
<keyword evidence="11" id="KW-1185">Reference proteome</keyword>
<dbReference type="Gramene" id="Kaladp0006s0024.1.v1.1">
    <property type="protein sequence ID" value="Kaladp0006s0024.1.v1.1"/>
    <property type="gene ID" value="Kaladp0006s0024.v1.1"/>
</dbReference>
<dbReference type="SMART" id="SM00389">
    <property type="entry name" value="HOX"/>
    <property type="match status" value="1"/>
</dbReference>
<dbReference type="SMART" id="SM01255">
    <property type="entry name" value="KNOX1"/>
    <property type="match status" value="1"/>
</dbReference>
<evidence type="ECO:0000256" key="2">
    <source>
        <dbReference type="ARBA" id="ARBA00023125"/>
    </source>
</evidence>
<reference evidence="10" key="1">
    <citation type="submission" date="2021-01" db="UniProtKB">
        <authorList>
            <consortium name="EnsemblPlants"/>
        </authorList>
    </citation>
    <scope>IDENTIFICATION</scope>
</reference>
<dbReference type="InterPro" id="IPR008422">
    <property type="entry name" value="KN_HD"/>
</dbReference>
<dbReference type="InterPro" id="IPR005540">
    <property type="entry name" value="KNOX1"/>
</dbReference>
<dbReference type="Pfam" id="PF03789">
    <property type="entry name" value="ELK"/>
    <property type="match status" value="1"/>
</dbReference>
<sequence>MAEMYGCLDFATTDFTSSTPPPPPSRHRHPLILSPLPPPPNSSLISPDDDFASFSSPSFRDHHPMFGSEPSSFISVSSAMSDAASAAEIQDGDFSSALRARVATHPLYPRLLEAYMDCQKVGSPPEVAYVLDEIRRGDNDLFGAGSVTTYFGADPELDYFMESYCDILATYRSDLARPFHEATSYLYNMEAQLSSLCNCNGASLSRVSDEAAGSSEEDLSGGESADVQFLRTSVDLELKDKLLRKYSGYISSLKHEFSQKKKKEKLPKDAKIMLLGWWRDHYKWPYPTEADKIALTECTGLDQKQINNWFINQRKRHWKPSENMQFAVMDIGQPLVHK</sequence>
<dbReference type="SMART" id="SM01256">
    <property type="entry name" value="KNOX2"/>
    <property type="match status" value="1"/>
</dbReference>
<comment type="subcellular location">
    <subcellularLocation>
        <location evidence="1 5">Nucleus</location>
    </subcellularLocation>
</comment>
<dbReference type="OMA" id="PSENMQI"/>
<keyword evidence="3 5" id="KW-0371">Homeobox</keyword>
<dbReference type="InterPro" id="IPR009057">
    <property type="entry name" value="Homeodomain-like_sf"/>
</dbReference>
<feature type="domain" description="ELK" evidence="9">
    <location>
        <begin position="237"/>
        <end position="257"/>
    </location>
</feature>
<evidence type="ECO:0000313" key="10">
    <source>
        <dbReference type="EnsemblPlants" id="Kaladp0006s0024.1.v1.1"/>
    </source>
</evidence>
<feature type="DNA-binding region" description="Homeobox; TALE-type" evidence="5">
    <location>
        <begin position="258"/>
        <end position="321"/>
    </location>
</feature>
<keyword evidence="4 5" id="KW-0539">Nucleus</keyword>
<feature type="domain" description="Homeobox" evidence="8">
    <location>
        <begin position="257"/>
        <end position="320"/>
    </location>
</feature>
<dbReference type="Pfam" id="PF05920">
    <property type="entry name" value="Homeobox_KN"/>
    <property type="match status" value="1"/>
</dbReference>
<evidence type="ECO:0000256" key="1">
    <source>
        <dbReference type="ARBA" id="ARBA00004123"/>
    </source>
</evidence>
<dbReference type="Pfam" id="PF03791">
    <property type="entry name" value="KNOX2"/>
    <property type="match status" value="1"/>
</dbReference>
<organism evidence="10 11">
    <name type="scientific">Kalanchoe fedtschenkoi</name>
    <name type="common">Lavender scallops</name>
    <name type="synonym">South American air plant</name>
    <dbReference type="NCBI Taxonomy" id="63787"/>
    <lineage>
        <taxon>Eukaryota</taxon>
        <taxon>Viridiplantae</taxon>
        <taxon>Streptophyta</taxon>
        <taxon>Embryophyta</taxon>
        <taxon>Tracheophyta</taxon>
        <taxon>Spermatophyta</taxon>
        <taxon>Magnoliopsida</taxon>
        <taxon>eudicotyledons</taxon>
        <taxon>Gunneridae</taxon>
        <taxon>Pentapetalae</taxon>
        <taxon>Saxifragales</taxon>
        <taxon>Crassulaceae</taxon>
        <taxon>Kalanchoe</taxon>
    </lineage>
</organism>
<dbReference type="PANTHER" id="PTHR11850">
    <property type="entry name" value="HOMEOBOX PROTEIN TRANSCRIPTION FACTORS"/>
    <property type="match status" value="1"/>
</dbReference>
<comment type="similarity">
    <text evidence="6">Belongs to the TALE/KNOX homeobox family.</text>
</comment>
<dbReference type="SMART" id="SM01188">
    <property type="entry name" value="ELK"/>
    <property type="match status" value="1"/>
</dbReference>
<name>A0A7N0RAD3_KALFE</name>
<dbReference type="GO" id="GO:0003677">
    <property type="term" value="F:DNA binding"/>
    <property type="evidence" value="ECO:0007669"/>
    <property type="project" value="UniProtKB-UniRule"/>
</dbReference>
<evidence type="ECO:0000256" key="3">
    <source>
        <dbReference type="ARBA" id="ARBA00023155"/>
    </source>
</evidence>
<evidence type="ECO:0000256" key="7">
    <source>
        <dbReference type="SAM" id="MobiDB-lite"/>
    </source>
</evidence>
<dbReference type="InterPro" id="IPR005541">
    <property type="entry name" value="KNOX2"/>
</dbReference>
<dbReference type="GO" id="GO:0005634">
    <property type="term" value="C:nucleus"/>
    <property type="evidence" value="ECO:0007669"/>
    <property type="project" value="UniProtKB-SubCell"/>
</dbReference>
<dbReference type="PROSITE" id="PS51213">
    <property type="entry name" value="ELK"/>
    <property type="match status" value="1"/>
</dbReference>
<evidence type="ECO:0000256" key="5">
    <source>
        <dbReference type="PROSITE-ProRule" id="PRU00108"/>
    </source>
</evidence>
<accession>A0A7N0RAD3</accession>
<evidence type="ECO:0000259" key="9">
    <source>
        <dbReference type="PROSITE" id="PS51213"/>
    </source>
</evidence>
<protein>
    <recommendedName>
        <fullName evidence="12">Homeobox protein knotted-1-like 6</fullName>
    </recommendedName>
</protein>
<evidence type="ECO:0000256" key="6">
    <source>
        <dbReference type="PROSITE-ProRule" id="PRU00559"/>
    </source>
</evidence>